<feature type="region of interest" description="Disordered" evidence="1">
    <location>
        <begin position="119"/>
        <end position="159"/>
    </location>
</feature>
<evidence type="ECO:0000256" key="1">
    <source>
        <dbReference type="SAM" id="MobiDB-lite"/>
    </source>
</evidence>
<keyword evidence="3" id="KW-1185">Reference proteome</keyword>
<evidence type="ECO:0000313" key="3">
    <source>
        <dbReference type="Proteomes" id="UP001196413"/>
    </source>
</evidence>
<dbReference type="Proteomes" id="UP001196413">
    <property type="component" value="Unassembled WGS sequence"/>
</dbReference>
<sequence>MSDVLRSFIEQNFIERTVFQQLLQLQATFDVITEFHVLSQPNVCGLGGPRHQTLLRNVIEEIREHCAESLYSLCEWGSERANDFLVDLYPILKCPLRRPFRRRTDVFLAKVNRLHSQMARNSRLRSDPRGRYSVEGDHHHVRQLRDRKTNATTNVGLSE</sequence>
<reference evidence="2" key="1">
    <citation type="submission" date="2021-06" db="EMBL/GenBank/DDBJ databases">
        <title>Parelaphostrongylus tenuis whole genome reference sequence.</title>
        <authorList>
            <person name="Garwood T.J."/>
            <person name="Larsen P.A."/>
            <person name="Fountain-Jones N.M."/>
            <person name="Garbe J.R."/>
            <person name="Macchietto M.G."/>
            <person name="Kania S.A."/>
            <person name="Gerhold R.W."/>
            <person name="Richards J.E."/>
            <person name="Wolf T.M."/>
        </authorList>
    </citation>
    <scope>NUCLEOTIDE SEQUENCE</scope>
    <source>
        <strain evidence="2">MNPRO001-30</strain>
        <tissue evidence="2">Meninges</tissue>
    </source>
</reference>
<accession>A0AAD5R8A3</accession>
<dbReference type="AlphaFoldDB" id="A0AAD5R8A3"/>
<gene>
    <name evidence="2" type="ORF">KIN20_033214</name>
</gene>
<feature type="compositionally biased region" description="Basic and acidic residues" evidence="1">
    <location>
        <begin position="124"/>
        <end position="149"/>
    </location>
</feature>
<organism evidence="2 3">
    <name type="scientific">Parelaphostrongylus tenuis</name>
    <name type="common">Meningeal worm</name>
    <dbReference type="NCBI Taxonomy" id="148309"/>
    <lineage>
        <taxon>Eukaryota</taxon>
        <taxon>Metazoa</taxon>
        <taxon>Ecdysozoa</taxon>
        <taxon>Nematoda</taxon>
        <taxon>Chromadorea</taxon>
        <taxon>Rhabditida</taxon>
        <taxon>Rhabditina</taxon>
        <taxon>Rhabditomorpha</taxon>
        <taxon>Strongyloidea</taxon>
        <taxon>Metastrongylidae</taxon>
        <taxon>Parelaphostrongylus</taxon>
    </lineage>
</organism>
<comment type="caution">
    <text evidence="2">The sequence shown here is derived from an EMBL/GenBank/DDBJ whole genome shotgun (WGS) entry which is preliminary data.</text>
</comment>
<dbReference type="EMBL" id="JAHQIW010006953">
    <property type="protein sequence ID" value="KAJ1371291.1"/>
    <property type="molecule type" value="Genomic_DNA"/>
</dbReference>
<proteinExistence type="predicted"/>
<protein>
    <submittedName>
        <fullName evidence="2">Uncharacterized protein</fullName>
    </submittedName>
</protein>
<evidence type="ECO:0000313" key="2">
    <source>
        <dbReference type="EMBL" id="KAJ1371291.1"/>
    </source>
</evidence>
<name>A0AAD5R8A3_PARTN</name>
<feature type="compositionally biased region" description="Polar residues" evidence="1">
    <location>
        <begin position="150"/>
        <end position="159"/>
    </location>
</feature>